<evidence type="ECO:0000313" key="6">
    <source>
        <dbReference type="EMBL" id="KAA0048352.1"/>
    </source>
</evidence>
<dbReference type="EMBL" id="SSTE01012924">
    <property type="protein sequence ID" value="KAA0048352.1"/>
    <property type="molecule type" value="Genomic_DNA"/>
</dbReference>
<feature type="compositionally biased region" description="Basic and acidic residues" evidence="2">
    <location>
        <begin position="99"/>
        <end position="108"/>
    </location>
</feature>
<feature type="region of interest" description="Disordered" evidence="2">
    <location>
        <begin position="99"/>
        <end position="166"/>
    </location>
</feature>
<feature type="compositionally biased region" description="Low complexity" evidence="2">
    <location>
        <begin position="369"/>
        <end position="387"/>
    </location>
</feature>
<evidence type="ECO:0000259" key="3">
    <source>
        <dbReference type="Pfam" id="PF07727"/>
    </source>
</evidence>
<feature type="domain" description="GAG-pre-integrase" evidence="4">
    <location>
        <begin position="245"/>
        <end position="293"/>
    </location>
</feature>
<dbReference type="InterPro" id="IPR043502">
    <property type="entry name" value="DNA/RNA_pol_sf"/>
</dbReference>
<dbReference type="Pfam" id="PF14223">
    <property type="entry name" value="Retrotran_gag_2"/>
    <property type="match status" value="1"/>
</dbReference>
<protein>
    <submittedName>
        <fullName evidence="6">Copia-type polyprotein</fullName>
    </submittedName>
</protein>
<dbReference type="SUPFAM" id="SSF56672">
    <property type="entry name" value="DNA/RNA polymerases"/>
    <property type="match status" value="1"/>
</dbReference>
<dbReference type="Pfam" id="PF13976">
    <property type="entry name" value="gag_pre-integrs"/>
    <property type="match status" value="1"/>
</dbReference>
<evidence type="ECO:0000259" key="4">
    <source>
        <dbReference type="Pfam" id="PF13976"/>
    </source>
</evidence>
<dbReference type="Pfam" id="PF07727">
    <property type="entry name" value="RVT_2"/>
    <property type="match status" value="1"/>
</dbReference>
<dbReference type="PANTHER" id="PTHR11439">
    <property type="entry name" value="GAG-POL-RELATED RETROTRANSPOSON"/>
    <property type="match status" value="1"/>
</dbReference>
<organism evidence="6 7">
    <name type="scientific">Cucumis melo var. makuwa</name>
    <name type="common">Oriental melon</name>
    <dbReference type="NCBI Taxonomy" id="1194695"/>
    <lineage>
        <taxon>Eukaryota</taxon>
        <taxon>Viridiplantae</taxon>
        <taxon>Streptophyta</taxon>
        <taxon>Embryophyta</taxon>
        <taxon>Tracheophyta</taxon>
        <taxon>Spermatophyta</taxon>
        <taxon>Magnoliopsida</taxon>
        <taxon>eudicotyledons</taxon>
        <taxon>Gunneridae</taxon>
        <taxon>Pentapetalae</taxon>
        <taxon>rosids</taxon>
        <taxon>fabids</taxon>
        <taxon>Cucurbitales</taxon>
        <taxon>Cucurbitaceae</taxon>
        <taxon>Benincaseae</taxon>
        <taxon>Cucumis</taxon>
    </lineage>
</organism>
<dbReference type="GO" id="GO:0004190">
    <property type="term" value="F:aspartic-type endopeptidase activity"/>
    <property type="evidence" value="ECO:0007669"/>
    <property type="project" value="UniProtKB-KW"/>
</dbReference>
<keyword evidence="1" id="KW-0645">Protease</keyword>
<dbReference type="AlphaFoldDB" id="A0A5A7TXT5"/>
<name>A0A5A7TXT5_CUCMM</name>
<dbReference type="PANTHER" id="PTHR11439:SF517">
    <property type="entry name" value="CYSTEINE-RICH RLK (RECEPTOR-LIKE PROTEIN KINASE) 8"/>
    <property type="match status" value="1"/>
</dbReference>
<keyword evidence="1" id="KW-0064">Aspartyl protease</keyword>
<feature type="domain" description="Reverse transcriptase Ty1/copia-type" evidence="3">
    <location>
        <begin position="423"/>
        <end position="667"/>
    </location>
</feature>
<feature type="region of interest" description="Disordered" evidence="2">
    <location>
        <begin position="365"/>
        <end position="387"/>
    </location>
</feature>
<evidence type="ECO:0000259" key="5">
    <source>
        <dbReference type="Pfam" id="PF22936"/>
    </source>
</evidence>
<evidence type="ECO:0000256" key="2">
    <source>
        <dbReference type="SAM" id="MobiDB-lite"/>
    </source>
</evidence>
<accession>A0A5A7TXT5</accession>
<dbReference type="InterPro" id="IPR054722">
    <property type="entry name" value="PolX-like_BBD"/>
</dbReference>
<dbReference type="InterPro" id="IPR013103">
    <property type="entry name" value="RVT_2"/>
</dbReference>
<feature type="domain" description="Retrovirus-related Pol polyprotein from transposon TNT 1-94-like beta-barrel" evidence="5">
    <location>
        <begin position="200"/>
        <end position="239"/>
    </location>
</feature>
<reference evidence="6 7" key="1">
    <citation type="submission" date="2019-08" db="EMBL/GenBank/DDBJ databases">
        <title>Draft genome sequences of two oriental melons (Cucumis melo L. var makuwa).</title>
        <authorList>
            <person name="Kwon S.-Y."/>
        </authorList>
    </citation>
    <scope>NUCLEOTIDE SEQUENCE [LARGE SCALE GENOMIC DNA]</scope>
    <source>
        <strain evidence="7">cv. SW 3</strain>
        <tissue evidence="6">Leaf</tissue>
    </source>
</reference>
<dbReference type="CDD" id="cd09272">
    <property type="entry name" value="RNase_HI_RT_Ty1"/>
    <property type="match status" value="1"/>
</dbReference>
<dbReference type="Proteomes" id="UP000321393">
    <property type="component" value="Unassembled WGS sequence"/>
</dbReference>
<gene>
    <name evidence="6" type="ORF">E6C27_scaffold264G00680</name>
</gene>
<sequence length="901" mass="103518">MKESESVLDYTSRLLAVVNEMKRFGEIISDEQVVEKILRSLDKNFNFIVVAIEKSKGLSTMSIDQLMGSLQAHEEKLLKKNKQMTEQLFESKLKLKDKEDRLEKENRGRGRGGNRGRGDFKDRGRGSYGQRKFDESNSNSNSSRGRGRQHYSRSSGERLNNDRRNRVEENANYAEKDEESGDSSLFLACKGAETCENSAWYLDSGARNHMCGSKSMFVELDESVGGDIVFGDATKIQLKANSCLKDPNWIWHLRFGHLNFDGLRLLARKNMVKGLPYVKHPDQLCEGCLHGKQSRKSFPQESSSRARRPLDRKTWVYFVKEKSEVFGMFKRFKALVEKESGYYIKALRSDKGEDYKFLFFSNDRDEPSDIASPPTSPITPQQSTSLSSASSSEGLELLNFEEASQNDKWKIAMDEEIKAIKKNDTWELSTLPNGKKAVGVKWVFKIKRNEKREVERYKARLVAKGYSQRKGIDYDEVFSPVARLETIRLLIALAAQNNWKIFQMDVKSTFLNGYLEEEVYLEQPPGYSVKDQENKVLKLKKALYGLKQAPRMWNSRINKYFLDNGHLRCPYEHSLYIKVNGHGDILVVCLYMDDLIFTGNCASMFENLKNAMTQEFEMTNIGLMSYYLGIEVKQSKEGIFISQERYTREILEKFNMMNSKPVATPIETVTKLSKHEEGDYVDPSYFKSLVGSLRYLTCTRPDILFSVGLMSRFMESPTTTHLKVAKRILRYLKGTLDYELFYSSSKEFKLEGYCDSDWAGDTNDRKSTSGYVFFIGNTAFTWSSKKQPIVTLSTCEAEYVAAASCVCHAVWLRNLLKTVGILQDDPTVIHVDNKSTIALAKNPVFHDRRKYIDTRFHFIRDCISRKEIQVEYAKTEDQIADIFTKPLKVKVFNNLRTLLGV</sequence>
<feature type="compositionally biased region" description="Basic and acidic residues" evidence="2">
    <location>
        <begin position="116"/>
        <end position="135"/>
    </location>
</feature>
<evidence type="ECO:0000313" key="7">
    <source>
        <dbReference type="Proteomes" id="UP000321393"/>
    </source>
</evidence>
<evidence type="ECO:0000256" key="1">
    <source>
        <dbReference type="ARBA" id="ARBA00022750"/>
    </source>
</evidence>
<dbReference type="InterPro" id="IPR025724">
    <property type="entry name" value="GAG-pre-integrase_dom"/>
</dbReference>
<proteinExistence type="predicted"/>
<dbReference type="Pfam" id="PF22936">
    <property type="entry name" value="Pol_BBD"/>
    <property type="match status" value="1"/>
</dbReference>
<dbReference type="OrthoDB" id="413361at2759"/>
<keyword evidence="1" id="KW-0378">Hydrolase</keyword>
<comment type="caution">
    <text evidence="6">The sequence shown here is derived from an EMBL/GenBank/DDBJ whole genome shotgun (WGS) entry which is preliminary data.</text>
</comment>
<feature type="compositionally biased region" description="Basic and acidic residues" evidence="2">
    <location>
        <begin position="155"/>
        <end position="166"/>
    </location>
</feature>